<keyword evidence="1" id="KW-0677">Repeat</keyword>
<evidence type="ECO:0000313" key="4">
    <source>
        <dbReference type="Proteomes" id="UP000825935"/>
    </source>
</evidence>
<dbReference type="Gene3D" id="1.25.40.10">
    <property type="entry name" value="Tetratricopeptide repeat domain"/>
    <property type="match status" value="2"/>
</dbReference>
<evidence type="ECO:0008006" key="5">
    <source>
        <dbReference type="Google" id="ProtNLM"/>
    </source>
</evidence>
<dbReference type="OrthoDB" id="1890565at2759"/>
<proteinExistence type="predicted"/>
<dbReference type="GO" id="GO:0005739">
    <property type="term" value="C:mitochondrion"/>
    <property type="evidence" value="ECO:0007669"/>
    <property type="project" value="TreeGrafter"/>
</dbReference>
<evidence type="ECO:0000256" key="1">
    <source>
        <dbReference type="ARBA" id="ARBA00022737"/>
    </source>
</evidence>
<dbReference type="InterPro" id="IPR011990">
    <property type="entry name" value="TPR-like_helical_dom_sf"/>
</dbReference>
<protein>
    <recommendedName>
        <fullName evidence="5">Pentatricopeptide repeat-containing protein</fullName>
    </recommendedName>
</protein>
<name>A0A8T2QCT3_CERRI</name>
<dbReference type="AlphaFoldDB" id="A0A8T2QCT3"/>
<dbReference type="Pfam" id="PF01535">
    <property type="entry name" value="PPR"/>
    <property type="match status" value="2"/>
</dbReference>
<dbReference type="InterPro" id="IPR002885">
    <property type="entry name" value="PPR_rpt"/>
</dbReference>
<keyword evidence="4" id="KW-1185">Reference proteome</keyword>
<dbReference type="PANTHER" id="PTHR45717">
    <property type="entry name" value="OS12G0527900 PROTEIN"/>
    <property type="match status" value="1"/>
</dbReference>
<feature type="transmembrane region" description="Helical" evidence="2">
    <location>
        <begin position="285"/>
        <end position="304"/>
    </location>
</feature>
<dbReference type="GO" id="GO:0003729">
    <property type="term" value="F:mRNA binding"/>
    <property type="evidence" value="ECO:0007669"/>
    <property type="project" value="UniProtKB-ARBA"/>
</dbReference>
<keyword evidence="2" id="KW-0472">Membrane</keyword>
<evidence type="ECO:0000256" key="2">
    <source>
        <dbReference type="SAM" id="Phobius"/>
    </source>
</evidence>
<keyword evidence="2" id="KW-0812">Transmembrane</keyword>
<organism evidence="3 4">
    <name type="scientific">Ceratopteris richardii</name>
    <name type="common">Triangle waterfern</name>
    <dbReference type="NCBI Taxonomy" id="49495"/>
    <lineage>
        <taxon>Eukaryota</taxon>
        <taxon>Viridiplantae</taxon>
        <taxon>Streptophyta</taxon>
        <taxon>Embryophyta</taxon>
        <taxon>Tracheophyta</taxon>
        <taxon>Polypodiopsida</taxon>
        <taxon>Polypodiidae</taxon>
        <taxon>Polypodiales</taxon>
        <taxon>Pteridineae</taxon>
        <taxon>Pteridaceae</taxon>
        <taxon>Parkerioideae</taxon>
        <taxon>Ceratopteris</taxon>
    </lineage>
</organism>
<accession>A0A8T2QCT3</accession>
<gene>
    <name evidence="3" type="ORF">KP509_36G067500</name>
</gene>
<dbReference type="Proteomes" id="UP000825935">
    <property type="component" value="Chromosome 36"/>
</dbReference>
<sequence length="306" mass="35160">MEAAEELMLRIMRERLRPSVVTYRHLIFGYLKIGELDHALGYLRTARESLTYDHSEPWASAFWLVLNHVAERVNVELAENLFESYTSAVPFLVILNTHPVAVRAYLVTGKEEKALELTQEIMNRPEDSTLANDLVLIVYADHGKRRELKRLSIHIQSSNKVSACMYSVMIESFGKLGLNKEPEDLAYKAERKRGGLIARVSNALLNVYVSREGMEAVEELILRITRGKVTPSAGTYRYLIAGYLKIGELEKALEYLMSSRESLTYDQSKPWASASSLVLNCVAEWVYIYMYVCIYIYVYTYTYMYL</sequence>
<dbReference type="PANTHER" id="PTHR45717:SF15">
    <property type="entry name" value="AGL218WP"/>
    <property type="match status" value="1"/>
</dbReference>
<comment type="caution">
    <text evidence="3">The sequence shown here is derived from an EMBL/GenBank/DDBJ whole genome shotgun (WGS) entry which is preliminary data.</text>
</comment>
<dbReference type="EMBL" id="CM035441">
    <property type="protein sequence ID" value="KAH7281872.1"/>
    <property type="molecule type" value="Genomic_DNA"/>
</dbReference>
<evidence type="ECO:0000313" key="3">
    <source>
        <dbReference type="EMBL" id="KAH7281872.1"/>
    </source>
</evidence>
<reference evidence="3" key="1">
    <citation type="submission" date="2021-08" db="EMBL/GenBank/DDBJ databases">
        <title>WGS assembly of Ceratopteris richardii.</title>
        <authorList>
            <person name="Marchant D.B."/>
            <person name="Chen G."/>
            <person name="Jenkins J."/>
            <person name="Shu S."/>
            <person name="Leebens-Mack J."/>
            <person name="Grimwood J."/>
            <person name="Schmutz J."/>
            <person name="Soltis P."/>
            <person name="Soltis D."/>
            <person name="Chen Z.-H."/>
        </authorList>
    </citation>
    <scope>NUCLEOTIDE SEQUENCE</scope>
    <source>
        <strain evidence="3">Whitten #5841</strain>
        <tissue evidence="3">Leaf</tissue>
    </source>
</reference>
<keyword evidence="2" id="KW-1133">Transmembrane helix</keyword>